<dbReference type="EMBL" id="JAULSW010000010">
    <property type="protein sequence ID" value="KAK3368307.1"/>
    <property type="molecule type" value="Genomic_DNA"/>
</dbReference>
<evidence type="ECO:0000313" key="3">
    <source>
        <dbReference type="Proteomes" id="UP001285441"/>
    </source>
</evidence>
<accession>A0AAE0N2H6</accession>
<feature type="region of interest" description="Disordered" evidence="1">
    <location>
        <begin position="211"/>
        <end position="237"/>
    </location>
</feature>
<name>A0AAE0N2H6_9PEZI</name>
<sequence length="343" mass="37435">MAEPLSLAASVAGVASVGYSIAKGLYQIADDMSVAGLEVRVYASEIDSFAKLLLHVQRTIDSLTCSAKEIAEIKTQIRDILDNCDRILKPLHDVQQALVPLLERFHDSPSKLLQVALRVRWAFVAKGKILFYRELLQRQHQMLDTHLARATLVSIQDKKDQPLVQMLHTSLENSVSALNHTIASPEFAQAQSQARLRLGFRGDVSFPSRAEEARGSFCPPSIRSGPPSRPSSTGGFARGVSESSMALVLRPPKSGPTDEPMLVGMTEQEVQSVLAATSLDIDVQTMDGMELMLNKTEEAERRTIDVVSQTLATSKKREPLHGALEYVSKTCFPCAAVPVSGSI</sequence>
<evidence type="ECO:0000256" key="1">
    <source>
        <dbReference type="SAM" id="MobiDB-lite"/>
    </source>
</evidence>
<reference evidence="2" key="2">
    <citation type="submission" date="2023-06" db="EMBL/GenBank/DDBJ databases">
        <authorList>
            <consortium name="Lawrence Berkeley National Laboratory"/>
            <person name="Haridas S."/>
            <person name="Hensen N."/>
            <person name="Bonometti L."/>
            <person name="Westerberg I."/>
            <person name="Brannstrom I.O."/>
            <person name="Guillou S."/>
            <person name="Cros-Aarteil S."/>
            <person name="Calhoun S."/>
            <person name="Kuo A."/>
            <person name="Mondo S."/>
            <person name="Pangilinan J."/>
            <person name="Riley R."/>
            <person name="LaButti K."/>
            <person name="Andreopoulos B."/>
            <person name="Lipzen A."/>
            <person name="Chen C."/>
            <person name="Yanf M."/>
            <person name="Daum C."/>
            <person name="Ng V."/>
            <person name="Clum A."/>
            <person name="Steindorff A."/>
            <person name="Ohm R."/>
            <person name="Martin F."/>
            <person name="Silar P."/>
            <person name="Natvig D."/>
            <person name="Lalanne C."/>
            <person name="Gautier V."/>
            <person name="Ament-velasquez S.L."/>
            <person name="Kruys A."/>
            <person name="Hutchinson M.I."/>
            <person name="Powell A.J."/>
            <person name="Barry K."/>
            <person name="Miller A.N."/>
            <person name="Grigoriev I.V."/>
            <person name="Debuchy R."/>
            <person name="Gladieux P."/>
            <person name="Thoren M.H."/>
            <person name="Johannesson H."/>
        </authorList>
    </citation>
    <scope>NUCLEOTIDE SEQUENCE</scope>
    <source>
        <strain evidence="2">CBS 232.78</strain>
    </source>
</reference>
<dbReference type="AlphaFoldDB" id="A0AAE0N2H6"/>
<gene>
    <name evidence="2" type="ORF">B0H63DRAFT_455092</name>
</gene>
<comment type="caution">
    <text evidence="2">The sequence shown here is derived from an EMBL/GenBank/DDBJ whole genome shotgun (WGS) entry which is preliminary data.</text>
</comment>
<feature type="compositionally biased region" description="Low complexity" evidence="1">
    <location>
        <begin position="219"/>
        <end position="232"/>
    </location>
</feature>
<dbReference type="Proteomes" id="UP001285441">
    <property type="component" value="Unassembled WGS sequence"/>
</dbReference>
<reference evidence="2" key="1">
    <citation type="journal article" date="2023" name="Mol. Phylogenet. Evol.">
        <title>Genome-scale phylogeny and comparative genomics of the fungal order Sordariales.</title>
        <authorList>
            <person name="Hensen N."/>
            <person name="Bonometti L."/>
            <person name="Westerberg I."/>
            <person name="Brannstrom I.O."/>
            <person name="Guillou S."/>
            <person name="Cros-Aarteil S."/>
            <person name="Calhoun S."/>
            <person name="Haridas S."/>
            <person name="Kuo A."/>
            <person name="Mondo S."/>
            <person name="Pangilinan J."/>
            <person name="Riley R."/>
            <person name="LaButti K."/>
            <person name="Andreopoulos B."/>
            <person name="Lipzen A."/>
            <person name="Chen C."/>
            <person name="Yan M."/>
            <person name="Daum C."/>
            <person name="Ng V."/>
            <person name="Clum A."/>
            <person name="Steindorff A."/>
            <person name="Ohm R.A."/>
            <person name="Martin F."/>
            <person name="Silar P."/>
            <person name="Natvig D.O."/>
            <person name="Lalanne C."/>
            <person name="Gautier V."/>
            <person name="Ament-Velasquez S.L."/>
            <person name="Kruys A."/>
            <person name="Hutchinson M.I."/>
            <person name="Powell A.J."/>
            <person name="Barry K."/>
            <person name="Miller A.N."/>
            <person name="Grigoriev I.V."/>
            <person name="Debuchy R."/>
            <person name="Gladieux P."/>
            <person name="Hiltunen Thoren M."/>
            <person name="Johannesson H."/>
        </authorList>
    </citation>
    <scope>NUCLEOTIDE SEQUENCE</scope>
    <source>
        <strain evidence="2">CBS 232.78</strain>
    </source>
</reference>
<organism evidence="2 3">
    <name type="scientific">Podospora didyma</name>
    <dbReference type="NCBI Taxonomy" id="330526"/>
    <lineage>
        <taxon>Eukaryota</taxon>
        <taxon>Fungi</taxon>
        <taxon>Dikarya</taxon>
        <taxon>Ascomycota</taxon>
        <taxon>Pezizomycotina</taxon>
        <taxon>Sordariomycetes</taxon>
        <taxon>Sordariomycetidae</taxon>
        <taxon>Sordariales</taxon>
        <taxon>Podosporaceae</taxon>
        <taxon>Podospora</taxon>
    </lineage>
</organism>
<evidence type="ECO:0000313" key="2">
    <source>
        <dbReference type="EMBL" id="KAK3368307.1"/>
    </source>
</evidence>
<evidence type="ECO:0008006" key="4">
    <source>
        <dbReference type="Google" id="ProtNLM"/>
    </source>
</evidence>
<protein>
    <recommendedName>
        <fullName evidence="4">Fungal N-terminal domain-containing protein</fullName>
    </recommendedName>
</protein>
<keyword evidence="3" id="KW-1185">Reference proteome</keyword>
<proteinExistence type="predicted"/>